<reference evidence="2 3" key="1">
    <citation type="submission" date="2020-05" db="EMBL/GenBank/DDBJ databases">
        <title>WGS assembly of Panicum virgatum.</title>
        <authorList>
            <person name="Lovell J.T."/>
            <person name="Jenkins J."/>
            <person name="Shu S."/>
            <person name="Juenger T.E."/>
            <person name="Schmutz J."/>
        </authorList>
    </citation>
    <scope>NUCLEOTIDE SEQUENCE [LARGE SCALE GENOMIC DNA]</scope>
    <source>
        <strain evidence="3">cv. AP13</strain>
    </source>
</reference>
<feature type="compositionally biased region" description="Basic and acidic residues" evidence="1">
    <location>
        <begin position="157"/>
        <end position="191"/>
    </location>
</feature>
<evidence type="ECO:0000313" key="3">
    <source>
        <dbReference type="Proteomes" id="UP000823388"/>
    </source>
</evidence>
<proteinExistence type="predicted"/>
<keyword evidence="3" id="KW-1185">Reference proteome</keyword>
<evidence type="ECO:0000313" key="2">
    <source>
        <dbReference type="EMBL" id="KAG2586636.1"/>
    </source>
</evidence>
<organism evidence="2 3">
    <name type="scientific">Panicum virgatum</name>
    <name type="common">Blackwell switchgrass</name>
    <dbReference type="NCBI Taxonomy" id="38727"/>
    <lineage>
        <taxon>Eukaryota</taxon>
        <taxon>Viridiplantae</taxon>
        <taxon>Streptophyta</taxon>
        <taxon>Embryophyta</taxon>
        <taxon>Tracheophyta</taxon>
        <taxon>Spermatophyta</taxon>
        <taxon>Magnoliopsida</taxon>
        <taxon>Liliopsida</taxon>
        <taxon>Poales</taxon>
        <taxon>Poaceae</taxon>
        <taxon>PACMAD clade</taxon>
        <taxon>Panicoideae</taxon>
        <taxon>Panicodae</taxon>
        <taxon>Paniceae</taxon>
        <taxon>Panicinae</taxon>
        <taxon>Panicum</taxon>
        <taxon>Panicum sect. Hiantes</taxon>
    </lineage>
</organism>
<feature type="compositionally biased region" description="Basic and acidic residues" evidence="1">
    <location>
        <begin position="235"/>
        <end position="249"/>
    </location>
</feature>
<dbReference type="Proteomes" id="UP000823388">
    <property type="component" value="Chromosome 5N"/>
</dbReference>
<accession>A0A8T0RP34</accession>
<sequence length="290" mass="31912">MTTREHDTAKVFFPDRLTQTTGHRFRFTGPVGPVDADEWAQSAGAKVTVRASRSNPTWKFCCATFPRMDTGYDSDTGTSARHSVPSNQHERVLRPERHVPAAAAAAEPQRLVRDPPLLLRPPAHIVAHLQQLLRRLRPGQVDPPPQLRHQRPQQRGVQERQRRAGVHDDGGAVGRDRPPGHRHGLEHDGVVRLHLPGHQRRRRGAGPRHDGPGPEVECGRRVGGVGRHQAVGEPAPERRRGPELRHEGEGAAAEPDEPVRAEIAGHVRRAPEVDVGHGNLARAAAAARRS</sequence>
<gene>
    <name evidence="2" type="ORF">PVAP13_5NG064481</name>
</gene>
<name>A0A8T0RP34_PANVG</name>
<protein>
    <submittedName>
        <fullName evidence="2">Uncharacterized protein</fullName>
    </submittedName>
</protein>
<dbReference type="EMBL" id="CM029046">
    <property type="protein sequence ID" value="KAG2586636.1"/>
    <property type="molecule type" value="Genomic_DNA"/>
</dbReference>
<feature type="compositionally biased region" description="Basic and acidic residues" evidence="1">
    <location>
        <begin position="207"/>
        <end position="220"/>
    </location>
</feature>
<feature type="compositionally biased region" description="Basic residues" evidence="1">
    <location>
        <begin position="195"/>
        <end position="206"/>
    </location>
</feature>
<feature type="region of interest" description="Disordered" evidence="1">
    <location>
        <begin position="138"/>
        <end position="258"/>
    </location>
</feature>
<comment type="caution">
    <text evidence="2">The sequence shown here is derived from an EMBL/GenBank/DDBJ whole genome shotgun (WGS) entry which is preliminary data.</text>
</comment>
<evidence type="ECO:0000256" key="1">
    <source>
        <dbReference type="SAM" id="MobiDB-lite"/>
    </source>
</evidence>
<dbReference type="AlphaFoldDB" id="A0A8T0RP34"/>